<evidence type="ECO:0000313" key="1">
    <source>
        <dbReference type="EMBL" id="CAB0020152.1"/>
    </source>
</evidence>
<dbReference type="AlphaFoldDB" id="A0A6H5HXX7"/>
<keyword evidence="2" id="KW-1185">Reference proteome</keyword>
<name>A0A6H5HXX7_9HEMI</name>
<evidence type="ECO:0000313" key="2">
    <source>
        <dbReference type="Proteomes" id="UP000479000"/>
    </source>
</evidence>
<proteinExistence type="predicted"/>
<feature type="non-terminal residue" evidence="1">
    <location>
        <position position="63"/>
    </location>
</feature>
<accession>A0A6H5HXX7</accession>
<organism evidence="1 2">
    <name type="scientific">Nesidiocoris tenuis</name>
    <dbReference type="NCBI Taxonomy" id="355587"/>
    <lineage>
        <taxon>Eukaryota</taxon>
        <taxon>Metazoa</taxon>
        <taxon>Ecdysozoa</taxon>
        <taxon>Arthropoda</taxon>
        <taxon>Hexapoda</taxon>
        <taxon>Insecta</taxon>
        <taxon>Pterygota</taxon>
        <taxon>Neoptera</taxon>
        <taxon>Paraneoptera</taxon>
        <taxon>Hemiptera</taxon>
        <taxon>Heteroptera</taxon>
        <taxon>Panheteroptera</taxon>
        <taxon>Cimicomorpha</taxon>
        <taxon>Miridae</taxon>
        <taxon>Dicyphina</taxon>
        <taxon>Nesidiocoris</taxon>
    </lineage>
</organism>
<gene>
    <name evidence="1" type="ORF">NTEN_LOCUS23756</name>
</gene>
<sequence length="63" mass="6859">MRIPEPVSILETWEVARPMGAMPIGEAARGMPALATAARAATTWITTENNFFISDVRRNNAVS</sequence>
<protein>
    <submittedName>
        <fullName evidence="1">Uncharacterized protein</fullName>
    </submittedName>
</protein>
<reference evidence="1 2" key="1">
    <citation type="submission" date="2020-02" db="EMBL/GenBank/DDBJ databases">
        <authorList>
            <person name="Ferguson B K."/>
        </authorList>
    </citation>
    <scope>NUCLEOTIDE SEQUENCE [LARGE SCALE GENOMIC DNA]</scope>
</reference>
<dbReference type="EMBL" id="CADCXU010035060">
    <property type="protein sequence ID" value="CAB0020152.1"/>
    <property type="molecule type" value="Genomic_DNA"/>
</dbReference>
<dbReference type="Proteomes" id="UP000479000">
    <property type="component" value="Unassembled WGS sequence"/>
</dbReference>